<dbReference type="EMBL" id="JBGMDY010000008">
    <property type="protein sequence ID" value="KAL2326127.1"/>
    <property type="molecule type" value="Genomic_DNA"/>
</dbReference>
<name>A0ABD1LRH6_9FABA</name>
<dbReference type="AlphaFoldDB" id="A0ABD1LRH6"/>
<comment type="caution">
    <text evidence="1">The sequence shown here is derived from an EMBL/GenBank/DDBJ whole genome shotgun (WGS) entry which is preliminary data.</text>
</comment>
<protein>
    <submittedName>
        <fullName evidence="1">Uncharacterized protein</fullName>
    </submittedName>
</protein>
<sequence>MQVLYTKDFFINRTLQASSRSSLTNFIIESTRLSHSSQRTKSLFRLNLKQSLQPNNTKLMRLRAMKVLSKLISTPSLKVLKVVETMSLTMSKLLVMMR</sequence>
<evidence type="ECO:0000313" key="2">
    <source>
        <dbReference type="Proteomes" id="UP001603857"/>
    </source>
</evidence>
<proteinExistence type="predicted"/>
<keyword evidence="2" id="KW-1185">Reference proteome</keyword>
<dbReference type="Proteomes" id="UP001603857">
    <property type="component" value="Unassembled WGS sequence"/>
</dbReference>
<evidence type="ECO:0000313" key="1">
    <source>
        <dbReference type="EMBL" id="KAL2326127.1"/>
    </source>
</evidence>
<accession>A0ABD1LRH6</accession>
<reference evidence="1 2" key="1">
    <citation type="submission" date="2024-08" db="EMBL/GenBank/DDBJ databases">
        <title>Insights into the chromosomal genome structure of Flemingia macrophylla.</title>
        <authorList>
            <person name="Ding Y."/>
            <person name="Zhao Y."/>
            <person name="Bi W."/>
            <person name="Wu M."/>
            <person name="Zhao G."/>
            <person name="Gong Y."/>
            <person name="Li W."/>
            <person name="Zhang P."/>
        </authorList>
    </citation>
    <scope>NUCLEOTIDE SEQUENCE [LARGE SCALE GENOMIC DNA]</scope>
    <source>
        <strain evidence="1">DYQJB</strain>
        <tissue evidence="1">Leaf</tissue>
    </source>
</reference>
<organism evidence="1 2">
    <name type="scientific">Flemingia macrophylla</name>
    <dbReference type="NCBI Taxonomy" id="520843"/>
    <lineage>
        <taxon>Eukaryota</taxon>
        <taxon>Viridiplantae</taxon>
        <taxon>Streptophyta</taxon>
        <taxon>Embryophyta</taxon>
        <taxon>Tracheophyta</taxon>
        <taxon>Spermatophyta</taxon>
        <taxon>Magnoliopsida</taxon>
        <taxon>eudicotyledons</taxon>
        <taxon>Gunneridae</taxon>
        <taxon>Pentapetalae</taxon>
        <taxon>rosids</taxon>
        <taxon>fabids</taxon>
        <taxon>Fabales</taxon>
        <taxon>Fabaceae</taxon>
        <taxon>Papilionoideae</taxon>
        <taxon>50 kb inversion clade</taxon>
        <taxon>NPAAA clade</taxon>
        <taxon>indigoferoid/millettioid clade</taxon>
        <taxon>Phaseoleae</taxon>
        <taxon>Flemingia</taxon>
    </lineage>
</organism>
<gene>
    <name evidence="1" type="ORF">Fmac_025185</name>
</gene>